<evidence type="ECO:0000259" key="1">
    <source>
        <dbReference type="Pfam" id="PF03771"/>
    </source>
</evidence>
<protein>
    <recommendedName>
        <fullName evidence="1">DUF317 domain-containing protein</fullName>
    </recommendedName>
</protein>
<dbReference type="RefSeq" id="WP_345365459.1">
    <property type="nucleotide sequence ID" value="NZ_BAABHJ010000039.1"/>
</dbReference>
<evidence type="ECO:0000313" key="3">
    <source>
        <dbReference type="Proteomes" id="UP001500212"/>
    </source>
</evidence>
<reference evidence="3" key="1">
    <citation type="journal article" date="2019" name="Int. J. Syst. Evol. Microbiol.">
        <title>The Global Catalogue of Microorganisms (GCM) 10K type strain sequencing project: providing services to taxonomists for standard genome sequencing and annotation.</title>
        <authorList>
            <consortium name="The Broad Institute Genomics Platform"/>
            <consortium name="The Broad Institute Genome Sequencing Center for Infectious Disease"/>
            <person name="Wu L."/>
            <person name="Ma J."/>
        </authorList>
    </citation>
    <scope>NUCLEOTIDE SEQUENCE [LARGE SCALE GENOMIC DNA]</scope>
    <source>
        <strain evidence="3">JCM 17938</strain>
    </source>
</reference>
<dbReference type="Pfam" id="PF03771">
    <property type="entry name" value="SPDY"/>
    <property type="match status" value="1"/>
</dbReference>
<dbReference type="Proteomes" id="UP001500212">
    <property type="component" value="Unassembled WGS sequence"/>
</dbReference>
<gene>
    <name evidence="2" type="ORF">GCM10023195_76770</name>
</gene>
<evidence type="ECO:0000313" key="2">
    <source>
        <dbReference type="EMBL" id="GAA4617222.1"/>
    </source>
</evidence>
<proteinExistence type="predicted"/>
<organism evidence="2 3">
    <name type="scientific">Actinoallomurus liliacearum</name>
    <dbReference type="NCBI Taxonomy" id="1080073"/>
    <lineage>
        <taxon>Bacteria</taxon>
        <taxon>Bacillati</taxon>
        <taxon>Actinomycetota</taxon>
        <taxon>Actinomycetes</taxon>
        <taxon>Streptosporangiales</taxon>
        <taxon>Thermomonosporaceae</taxon>
        <taxon>Actinoallomurus</taxon>
    </lineage>
</organism>
<name>A0ABP8U018_9ACTN</name>
<dbReference type="InterPro" id="IPR005523">
    <property type="entry name" value="DUF317_SPDY"/>
</dbReference>
<keyword evidence="3" id="KW-1185">Reference proteome</keyword>
<feature type="domain" description="DUF317" evidence="1">
    <location>
        <begin position="41"/>
        <end position="101"/>
    </location>
</feature>
<accession>A0ABP8U018</accession>
<dbReference type="EMBL" id="BAABHJ010000039">
    <property type="protein sequence ID" value="GAA4617222.1"/>
    <property type="molecule type" value="Genomic_DNA"/>
</dbReference>
<comment type="caution">
    <text evidence="2">The sequence shown here is derived from an EMBL/GenBank/DDBJ whole genome shotgun (WGS) entry which is preliminary data.</text>
</comment>
<sequence length="118" mass="12960">MALVSRPLAGPGLPGTALELVRAAGWTVTSDGKANAYAFPPDRRVVLAFLPEHNHFAPEAPLWVIRAYGDLHDIEWEATFTDDTPAEFIAAFLADLIKPEPLEREHDEDSSPIVLEDV</sequence>